<dbReference type="InterPro" id="IPR004193">
    <property type="entry name" value="Glyco_hydro_13_N"/>
</dbReference>
<evidence type="ECO:0000259" key="8">
    <source>
        <dbReference type="Pfam" id="PF17967"/>
    </source>
</evidence>
<evidence type="ECO:0000259" key="7">
    <source>
        <dbReference type="Pfam" id="PF11852"/>
    </source>
</evidence>
<dbReference type="CDD" id="cd10315">
    <property type="entry name" value="CBM41_pullulanase"/>
    <property type="match status" value="1"/>
</dbReference>
<feature type="domain" description="Pullulanase N2" evidence="8">
    <location>
        <begin position="257"/>
        <end position="364"/>
    </location>
</feature>
<dbReference type="CDD" id="cd02860">
    <property type="entry name" value="E_set_Pullulanase"/>
    <property type="match status" value="1"/>
</dbReference>
<evidence type="ECO:0000259" key="5">
    <source>
        <dbReference type="Pfam" id="PF02922"/>
    </source>
</evidence>
<dbReference type="CDD" id="cd11341">
    <property type="entry name" value="AmyAc_Pullulanase_LD-like"/>
    <property type="match status" value="1"/>
</dbReference>
<dbReference type="PANTHER" id="PTHR43002">
    <property type="entry name" value="GLYCOGEN DEBRANCHING ENZYME"/>
    <property type="match status" value="1"/>
</dbReference>
<keyword evidence="4" id="KW-0326">Glycosidase</keyword>
<dbReference type="SUPFAM" id="SSF81296">
    <property type="entry name" value="E set domains"/>
    <property type="match status" value="2"/>
</dbReference>
<dbReference type="Pfam" id="PF11852">
    <property type="entry name" value="Pullul_strch_C"/>
    <property type="match status" value="1"/>
</dbReference>
<keyword evidence="2" id="KW-0732">Signal</keyword>
<dbReference type="GO" id="GO:0004553">
    <property type="term" value="F:hydrolase activity, hydrolyzing O-glycosyl compounds"/>
    <property type="evidence" value="ECO:0007669"/>
    <property type="project" value="InterPro"/>
</dbReference>
<dbReference type="SUPFAM" id="SSF49452">
    <property type="entry name" value="Starch-binding domain-like"/>
    <property type="match status" value="1"/>
</dbReference>
<dbReference type="InterPro" id="IPR005323">
    <property type="entry name" value="CBM41_pullulanase"/>
</dbReference>
<feature type="domain" description="Glycoside hydrolase family 13 N-terminal" evidence="5">
    <location>
        <begin position="383"/>
        <end position="463"/>
    </location>
</feature>
<dbReference type="InterPro" id="IPR014756">
    <property type="entry name" value="Ig_E-set"/>
</dbReference>
<dbReference type="Pfam" id="PF18494">
    <property type="entry name" value="Pullulanase_Ins"/>
    <property type="match status" value="1"/>
</dbReference>
<comment type="caution">
    <text evidence="10">The sequence shown here is derived from an EMBL/GenBank/DDBJ whole genome shotgun (WGS) entry which is preliminary data.</text>
</comment>
<dbReference type="Pfam" id="PF02922">
    <property type="entry name" value="CBM_48"/>
    <property type="match status" value="1"/>
</dbReference>
<reference evidence="10 11" key="1">
    <citation type="submission" date="2019-04" db="EMBL/GenBank/DDBJ databases">
        <title>Alteromonas portus sp. nov., an alginate lyase-excreting marine bacterium.</title>
        <authorList>
            <person name="Huang H."/>
            <person name="Mo K."/>
            <person name="Bao S."/>
        </authorList>
    </citation>
    <scope>NUCLEOTIDE SEQUENCE [LARGE SCALE GENOMIC DNA]</scope>
    <source>
        <strain evidence="10 11">HB161718</strain>
    </source>
</reference>
<evidence type="ECO:0000259" key="6">
    <source>
        <dbReference type="Pfam" id="PF03714"/>
    </source>
</evidence>
<feature type="domain" description="Alpha-1,6-glucosidases pullulanase-type C-terminal" evidence="7">
    <location>
        <begin position="945"/>
        <end position="1117"/>
    </location>
</feature>
<dbReference type="Proteomes" id="UP000305471">
    <property type="component" value="Unassembled WGS sequence"/>
</dbReference>
<dbReference type="SUPFAM" id="SSF51011">
    <property type="entry name" value="Glycosyl hydrolase domain"/>
    <property type="match status" value="1"/>
</dbReference>
<dbReference type="GO" id="GO:0030246">
    <property type="term" value="F:carbohydrate binding"/>
    <property type="evidence" value="ECO:0007669"/>
    <property type="project" value="InterPro"/>
</dbReference>
<name>A0A4U0ZH15_9ALTE</name>
<dbReference type="Gene3D" id="2.60.40.3620">
    <property type="match status" value="1"/>
</dbReference>
<accession>A0A4U0ZH15</accession>
<organism evidence="10 11">
    <name type="scientific">Alteromonas portus</name>
    <dbReference type="NCBI Taxonomy" id="2565549"/>
    <lineage>
        <taxon>Bacteria</taxon>
        <taxon>Pseudomonadati</taxon>
        <taxon>Pseudomonadota</taxon>
        <taxon>Gammaproteobacteria</taxon>
        <taxon>Alteromonadales</taxon>
        <taxon>Alteromonadaceae</taxon>
        <taxon>Alteromonas/Salinimonas group</taxon>
        <taxon>Alteromonas</taxon>
    </lineage>
</organism>
<evidence type="ECO:0000313" key="10">
    <source>
        <dbReference type="EMBL" id="TKB03766.1"/>
    </source>
</evidence>
<dbReference type="Gene3D" id="3.20.20.80">
    <property type="entry name" value="Glycosidases"/>
    <property type="match status" value="1"/>
</dbReference>
<dbReference type="GO" id="GO:0005975">
    <property type="term" value="P:carbohydrate metabolic process"/>
    <property type="evidence" value="ECO:0007669"/>
    <property type="project" value="InterPro"/>
</dbReference>
<protein>
    <submittedName>
        <fullName evidence="10">DUF3372 domain-containing protein</fullName>
    </submittedName>
</protein>
<evidence type="ECO:0000256" key="3">
    <source>
        <dbReference type="ARBA" id="ARBA00022801"/>
    </source>
</evidence>
<evidence type="ECO:0000259" key="9">
    <source>
        <dbReference type="Pfam" id="PF18494"/>
    </source>
</evidence>
<gene>
    <name evidence="10" type="ORF">E5672_06680</name>
</gene>
<keyword evidence="3" id="KW-0378">Hydrolase</keyword>
<dbReference type="Pfam" id="PF17967">
    <property type="entry name" value="Pullulanase_N2"/>
    <property type="match status" value="1"/>
</dbReference>
<dbReference type="CDD" id="cd02861">
    <property type="entry name" value="E_set_pullulanase_like"/>
    <property type="match status" value="3"/>
</dbReference>
<dbReference type="Gene3D" id="2.60.40.1180">
    <property type="entry name" value="Golgi alpha-mannosidase II"/>
    <property type="match status" value="1"/>
</dbReference>
<evidence type="ECO:0000256" key="2">
    <source>
        <dbReference type="ARBA" id="ARBA00022729"/>
    </source>
</evidence>
<dbReference type="InterPro" id="IPR024561">
    <property type="entry name" value="Pullul_strch_C"/>
</dbReference>
<evidence type="ECO:0000256" key="1">
    <source>
        <dbReference type="ARBA" id="ARBA00008061"/>
    </source>
</evidence>
<keyword evidence="11" id="KW-1185">Reference proteome</keyword>
<feature type="domain" description="Pullulanase Ins" evidence="9">
    <location>
        <begin position="560"/>
        <end position="628"/>
    </location>
</feature>
<dbReference type="InterPro" id="IPR013780">
    <property type="entry name" value="Glyco_hydro_b"/>
</dbReference>
<dbReference type="InterPro" id="IPR041111">
    <property type="entry name" value="Pullulanase_Ins"/>
</dbReference>
<sequence length="1472" mass="161238">MKTNILGNLFSDAQKCSAAKNSENIQENSMFTKKRVVRAALLLVGAYTLAGCGGSGVESGTNDLLTCEVPNVPNAAGTACEPPPPIQCDAPLVPNEANDACEAGADPSLPAPVFTPSANQAVLYYNRAAIDADNSSNDAAYEGWRLHTWNNDTCDAYADADTDWANGRIHSGIDPNYGAYWILELKEGYGSCHNFIIHKGTDDAGKEMGGGDFQGSLVQDDETFVRMNFTLSGEPTIFEFPIMSLGPQPVDIEGFGAHWLDANTILWDVPETVSEVKLHYSAQADLESTLEEGINGTQVTLMGTTLTEEQSTRAPNLSSMQAWEGDWLVEDAKTVLTTQAVVGGYDADGTLVAATGIQLANAIDALYTLGEDDADEAQLGGIYTDAVITAALWAPTASNVDLLLYNDNKTLNQRIEMVRDDTSGVWRHEGDMSLDRQLYRYEVTVYHPITGKVETLLVTDPYSVSLSTNGRFSQFVNLADDDLKPEGWDSHTIPTVENYEDAVIYEGHIRDFSVRDMSTSEENRGKYLAFTEEGTAPVEHLKKLVEAGLTYFHILPANDIATIDEDPTKTVDLYDTVGKLCRLNSGAAVCEEESANALLIDVYNSYDPLSEAGKAQQLTNDLRNLDTFNWGYDPHHFNAPEGSYASSAEGVERIVEMRAMIQALHEMGLRVALDVVYNHTNASGVFSKSVLDKAVPGYYHRYEVDTGAIVRETCCDDTEPRNVMMEKFMKDSLLMWTEHYKYDSFRFDIMSQATKDTMVRLRDAVHSIDEDNYFYGEGWTKIDRGYEQASQLNMAGTEIGTYNDRIREAIRQGAIFRAEDEGLLSAQDRVKMGMIGTLKDYVLETSSGSAGATSNLGGYAEDPADIINYVSKHDNETLWDQLNYTLPQDITLEQRVRAQNVAMGINLVSQGIPFLQMGGDMLRSKSMDRNTYDAGDWFNYVDFTYETNNWNVGLPLAQDNEARWEEMGEFIYSPNRAASMADIMFASDVFAELLNIRMTSPLFRLTTAEDIIDRIGFHNIGERQQRGLIAMSIDDGVSENSDESRLDLDMMNDAIMVLVNTGYEEKSITVNTATGFSLHATQMNSVDATVRGATFVEGEDGNGTFTVPALTIAVFVKPQSGAQGYGLSAFATSGAPDVVPYGDIIAYLRGDMNGWSTDDAFIYQGDGKYTVIATLEGGVTYGFKFASEDWSTVNFGAADGEEGTVVAGEEKVLARTNTNLSFTPATSAAYLFTIDATDSEAPILMVENEEPYIGTPVYLRGAMNDWGTAEEFAYQGGRIYTFSRDVELGTYEFKVASEDWSTVNFGAFSADDADRNLAPGQTLSLAATNDNLILNIETADRYVFVFNVTDLGAPTIGVFKEAFWGDTQVYIRGGMNGWGAVDMFEYQGEGVYTADIELSAGSIEFKVASEDWSTVNLGNPNDAASNVVIPGEPKILGVSNNNLMIEVSESGLYEFMVSGPDGIAPTLTVTKK</sequence>
<dbReference type="InterPro" id="IPR013783">
    <property type="entry name" value="Ig-like_fold"/>
</dbReference>
<dbReference type="Gene3D" id="2.60.40.1130">
    <property type="entry name" value="Rab geranylgeranyltransferase alpha-subunit, insert domain"/>
    <property type="match status" value="1"/>
</dbReference>
<proteinExistence type="inferred from homology"/>
<dbReference type="Gene3D" id="2.60.40.1110">
    <property type="match status" value="1"/>
</dbReference>
<dbReference type="Pfam" id="PF03714">
    <property type="entry name" value="PUD"/>
    <property type="match status" value="1"/>
</dbReference>
<dbReference type="InterPro" id="IPR040671">
    <property type="entry name" value="Pullulanase_N2"/>
</dbReference>
<dbReference type="Gene3D" id="2.60.40.10">
    <property type="entry name" value="Immunoglobulins"/>
    <property type="match status" value="3"/>
</dbReference>
<evidence type="ECO:0000313" key="11">
    <source>
        <dbReference type="Proteomes" id="UP000305471"/>
    </source>
</evidence>
<comment type="similarity">
    <text evidence="1">Belongs to the glycosyl hydrolase 13 family.</text>
</comment>
<dbReference type="InterPro" id="IPR017853">
    <property type="entry name" value="GH"/>
</dbReference>
<dbReference type="SUPFAM" id="SSF51445">
    <property type="entry name" value="(Trans)glycosidases"/>
    <property type="match status" value="1"/>
</dbReference>
<dbReference type="EMBL" id="SWCO01000003">
    <property type="protein sequence ID" value="TKB03766.1"/>
    <property type="molecule type" value="Genomic_DNA"/>
</dbReference>
<evidence type="ECO:0000256" key="4">
    <source>
        <dbReference type="ARBA" id="ARBA00023295"/>
    </source>
</evidence>
<feature type="domain" description="Pullulanase carbohydrate-binding module 41" evidence="6">
    <location>
        <begin position="137"/>
        <end position="222"/>
    </location>
</feature>
<dbReference type="InterPro" id="IPR013784">
    <property type="entry name" value="Carb-bd-like_fold"/>
</dbReference>